<protein>
    <recommendedName>
        <fullName evidence="4">DUF304 domain-containing protein</fullName>
    </recommendedName>
</protein>
<keyword evidence="1" id="KW-0812">Transmembrane</keyword>
<dbReference type="STRING" id="398720.MED217_12484"/>
<dbReference type="RefSeq" id="WP_009780853.1">
    <property type="nucleotide sequence ID" value="NZ_CH672395.1"/>
</dbReference>
<evidence type="ECO:0000313" key="3">
    <source>
        <dbReference type="Proteomes" id="UP000001601"/>
    </source>
</evidence>
<proteinExistence type="predicted"/>
<reference evidence="2 3" key="1">
    <citation type="journal article" date="2007" name="Nature">
        <title>Light stimulates growth of proteorhodopsin-containing marine Flavobacteria.</title>
        <authorList>
            <person name="Gomez-Consarnau L."/>
            <person name="Gonzalez J.M."/>
            <person name="Coll-Llado M."/>
            <person name="Gourdon P."/>
            <person name="Pascher T."/>
            <person name="Neutze R."/>
            <person name="Pedros-Alio C."/>
            <person name="Pinhassi J."/>
        </authorList>
    </citation>
    <scope>NUCLEOTIDE SEQUENCE [LARGE SCALE GENOMIC DNA]</scope>
    <source>
        <strain evidence="2 3">MED217</strain>
    </source>
</reference>
<gene>
    <name evidence="2" type="ORF">MED217_12484</name>
</gene>
<comment type="caution">
    <text evidence="2">The sequence shown here is derived from an EMBL/GenBank/DDBJ whole genome shotgun (WGS) entry which is preliminary data.</text>
</comment>
<evidence type="ECO:0000313" key="2">
    <source>
        <dbReference type="EMBL" id="EAQ49674.1"/>
    </source>
</evidence>
<dbReference type="AlphaFoldDB" id="A3XLA1"/>
<dbReference type="OrthoDB" id="1376449at2"/>
<organism evidence="2 3">
    <name type="scientific">Leeuwenhoekiella blandensis (strain CECT 7118 / CCUG 51940 / KCTC 22103 / MED217)</name>
    <name type="common">Flavobacterium sp. (strain MED217)</name>
    <dbReference type="NCBI Taxonomy" id="398720"/>
    <lineage>
        <taxon>Bacteria</taxon>
        <taxon>Pseudomonadati</taxon>
        <taxon>Bacteroidota</taxon>
        <taxon>Flavobacteriia</taxon>
        <taxon>Flavobacteriales</taxon>
        <taxon>Flavobacteriaceae</taxon>
        <taxon>Leeuwenhoekiella</taxon>
    </lineage>
</organism>
<name>A3XLA1_LEEBM</name>
<feature type="transmembrane region" description="Helical" evidence="1">
    <location>
        <begin position="21"/>
        <end position="42"/>
    </location>
</feature>
<keyword evidence="1" id="KW-0472">Membrane</keyword>
<keyword evidence="3" id="KW-1185">Reference proteome</keyword>
<evidence type="ECO:0008006" key="4">
    <source>
        <dbReference type="Google" id="ProtNLM"/>
    </source>
</evidence>
<sequence>MNEQLDIITFHHKQTPLIIRFFLGLLVLVCALIPIVALSVVILNRKGLHIGVFFIFFLFWGLGFMMLRSYLWNSFGKETLYLQKNKIIYLADYKYFRDARQEIEIEGLEAEIVYSETINGSGTLRLTNEKTTIETVLETSTEILLNEIYKIETTYLPDS</sequence>
<keyword evidence="1" id="KW-1133">Transmembrane helix</keyword>
<evidence type="ECO:0000256" key="1">
    <source>
        <dbReference type="SAM" id="Phobius"/>
    </source>
</evidence>
<accession>A3XLA1</accession>
<feature type="transmembrane region" description="Helical" evidence="1">
    <location>
        <begin position="48"/>
        <end position="67"/>
    </location>
</feature>
<dbReference type="Proteomes" id="UP000001601">
    <property type="component" value="Unassembled WGS sequence"/>
</dbReference>
<dbReference type="HOGENOM" id="CLU_1666815_0_0_10"/>
<dbReference type="EMBL" id="AANC01000004">
    <property type="protein sequence ID" value="EAQ49674.1"/>
    <property type="molecule type" value="Genomic_DNA"/>
</dbReference>